<evidence type="ECO:0000313" key="1">
    <source>
        <dbReference type="EMBL" id="CAE2208037.1"/>
    </source>
</evidence>
<reference evidence="1" key="1">
    <citation type="submission" date="2021-01" db="EMBL/GenBank/DDBJ databases">
        <authorList>
            <person name="Corre E."/>
            <person name="Pelletier E."/>
            <person name="Niang G."/>
            <person name="Scheremetjew M."/>
            <person name="Finn R."/>
            <person name="Kale V."/>
            <person name="Holt S."/>
            <person name="Cochrane G."/>
            <person name="Meng A."/>
            <person name="Brown T."/>
            <person name="Cohen L."/>
        </authorList>
    </citation>
    <scope>NUCLEOTIDE SEQUENCE</scope>
    <source>
        <strain evidence="1">UIO037</strain>
    </source>
</reference>
<dbReference type="AlphaFoldDB" id="A0A7S4M903"/>
<name>A0A7S4M903_9EUKA</name>
<sequence>MEGSPMQGQYVNGIRNALLDIFTGADEQTVEANWAPLDAKARSIRDQIAALPNETLSFPLRDASNLTVTLKCNPGHGCFYPKPQLEAFLSAAECCALPPPKPTTHYIGTFSDGYYGTLRVLPTPAGGLRLQYGSVNCTIFPLYDKYDNATALICVPNLVLSLVVGPMPVVFDAGADKVSFFGGTFGRQAGAARPASLRDAPAEMQAAAPSNREVRALRCSTSVVSSGRSPFLPSTACA</sequence>
<gene>
    <name evidence="1" type="ORF">CPOL0286_LOCUS5860</name>
</gene>
<organism evidence="1">
    <name type="scientific">Prymnesium polylepis</name>
    <dbReference type="NCBI Taxonomy" id="72548"/>
    <lineage>
        <taxon>Eukaryota</taxon>
        <taxon>Haptista</taxon>
        <taxon>Haptophyta</taxon>
        <taxon>Prymnesiophyceae</taxon>
        <taxon>Prymnesiales</taxon>
        <taxon>Prymnesiaceae</taxon>
        <taxon>Prymnesium</taxon>
    </lineage>
</organism>
<accession>A0A7S4M903</accession>
<dbReference type="EMBL" id="HBKO01013133">
    <property type="protein sequence ID" value="CAE2208037.1"/>
    <property type="molecule type" value="Transcribed_RNA"/>
</dbReference>
<protein>
    <submittedName>
        <fullName evidence="1">Uncharacterized protein</fullName>
    </submittedName>
</protein>
<proteinExistence type="predicted"/>